<dbReference type="AlphaFoldDB" id="A0A1Y2H2E1"/>
<comment type="caution">
    <text evidence="2">The sequence shown here is derived from an EMBL/GenBank/DDBJ whole genome shotgun (WGS) entry which is preliminary data.</text>
</comment>
<dbReference type="EMBL" id="MCFF01000002">
    <property type="protein sequence ID" value="ORZ28151.1"/>
    <property type="molecule type" value="Genomic_DNA"/>
</dbReference>
<proteinExistence type="predicted"/>
<evidence type="ECO:0000256" key="1">
    <source>
        <dbReference type="SAM" id="SignalP"/>
    </source>
</evidence>
<sequence>MACQRNNNNISHSYTSWKRALSSLFVFMSVALLSAIMLSPVSAQSSRGVDFFRSPTRSTTWYLGESVNIRLRRSLSKEDSNNTMIFLEYSTRACPGSSSPTAARWIANEDRYRYCDNRAAKITALGQIAPGSDSIQWTIPTTLDLQLSRGRFHLYDSNGHTSDSFLIRPRPRHYPRVGMVDQIRLF</sequence>
<dbReference type="GeneID" id="33564426"/>
<reference evidence="2 3" key="1">
    <citation type="submission" date="2016-07" db="EMBL/GenBank/DDBJ databases">
        <title>Pervasive Adenine N6-methylation of Active Genes in Fungi.</title>
        <authorList>
            <consortium name="DOE Joint Genome Institute"/>
            <person name="Mondo S.J."/>
            <person name="Dannebaum R.O."/>
            <person name="Kuo R.C."/>
            <person name="Labutti K."/>
            <person name="Haridas S."/>
            <person name="Kuo A."/>
            <person name="Salamov A."/>
            <person name="Ahrendt S.R."/>
            <person name="Lipzen A."/>
            <person name="Sullivan W."/>
            <person name="Andreopoulos W.B."/>
            <person name="Clum A."/>
            <person name="Lindquist E."/>
            <person name="Daum C."/>
            <person name="Ramamoorthy G.K."/>
            <person name="Gryganskyi A."/>
            <person name="Culley D."/>
            <person name="Magnuson J.K."/>
            <person name="James T.Y."/>
            <person name="O'Malley M.A."/>
            <person name="Stajich J.E."/>
            <person name="Spatafora J.W."/>
            <person name="Visel A."/>
            <person name="Grigoriev I.V."/>
        </authorList>
    </citation>
    <scope>NUCLEOTIDE SEQUENCE [LARGE SCALE GENOMIC DNA]</scope>
    <source>
        <strain evidence="2 3">NRRL 3116</strain>
    </source>
</reference>
<protein>
    <submittedName>
        <fullName evidence="2">Uncharacterized protein</fullName>
    </submittedName>
</protein>
<evidence type="ECO:0000313" key="2">
    <source>
        <dbReference type="EMBL" id="ORZ28151.1"/>
    </source>
</evidence>
<dbReference type="InParanoid" id="A0A1Y2H2E1"/>
<feature type="signal peptide" evidence="1">
    <location>
        <begin position="1"/>
        <end position="43"/>
    </location>
</feature>
<evidence type="ECO:0000313" key="3">
    <source>
        <dbReference type="Proteomes" id="UP000193648"/>
    </source>
</evidence>
<organism evidence="2 3">
    <name type="scientific">Lobosporangium transversale</name>
    <dbReference type="NCBI Taxonomy" id="64571"/>
    <lineage>
        <taxon>Eukaryota</taxon>
        <taxon>Fungi</taxon>
        <taxon>Fungi incertae sedis</taxon>
        <taxon>Mucoromycota</taxon>
        <taxon>Mortierellomycotina</taxon>
        <taxon>Mortierellomycetes</taxon>
        <taxon>Mortierellales</taxon>
        <taxon>Mortierellaceae</taxon>
        <taxon>Lobosporangium</taxon>
    </lineage>
</organism>
<dbReference type="RefSeq" id="XP_021885836.1">
    <property type="nucleotide sequence ID" value="XM_022022582.1"/>
</dbReference>
<name>A0A1Y2H2E1_9FUNG</name>
<dbReference type="Proteomes" id="UP000193648">
    <property type="component" value="Unassembled WGS sequence"/>
</dbReference>
<keyword evidence="1" id="KW-0732">Signal</keyword>
<gene>
    <name evidence="2" type="ORF">BCR41DRAFT_344729</name>
</gene>
<dbReference type="OrthoDB" id="2349768at2759"/>
<accession>A0A1Y2H2E1</accession>
<feature type="chain" id="PRO_5012598609" evidence="1">
    <location>
        <begin position="44"/>
        <end position="186"/>
    </location>
</feature>
<keyword evidence="3" id="KW-1185">Reference proteome</keyword>